<feature type="coiled-coil region" evidence="3">
    <location>
        <begin position="463"/>
        <end position="490"/>
    </location>
</feature>
<keyword evidence="5" id="KW-1133">Transmembrane helix</keyword>
<feature type="transmembrane region" description="Helical" evidence="5">
    <location>
        <begin position="20"/>
        <end position="38"/>
    </location>
</feature>
<feature type="transmembrane region" description="Helical" evidence="5">
    <location>
        <begin position="102"/>
        <end position="119"/>
    </location>
</feature>
<protein>
    <submittedName>
        <fullName evidence="7">Chemotaxis protein</fullName>
    </submittedName>
</protein>
<feature type="transmembrane region" description="Helical" evidence="5">
    <location>
        <begin position="44"/>
        <end position="65"/>
    </location>
</feature>
<dbReference type="Gene3D" id="1.10.287.950">
    <property type="entry name" value="Methyl-accepting chemotaxis protein"/>
    <property type="match status" value="1"/>
</dbReference>
<evidence type="ECO:0000256" key="1">
    <source>
        <dbReference type="ARBA" id="ARBA00023224"/>
    </source>
</evidence>
<name>A0A939J8S9_9HYPH</name>
<dbReference type="SUPFAM" id="SSF58104">
    <property type="entry name" value="Methyl-accepting chemotaxis protein (MCP) signaling domain"/>
    <property type="match status" value="1"/>
</dbReference>
<comment type="caution">
    <text evidence="7">The sequence shown here is derived from an EMBL/GenBank/DDBJ whole genome shotgun (WGS) entry which is preliminary data.</text>
</comment>
<evidence type="ECO:0000256" key="3">
    <source>
        <dbReference type="SAM" id="Coils"/>
    </source>
</evidence>
<feature type="transmembrane region" description="Helical" evidence="5">
    <location>
        <begin position="126"/>
        <end position="145"/>
    </location>
</feature>
<dbReference type="PANTHER" id="PTHR32089">
    <property type="entry name" value="METHYL-ACCEPTING CHEMOTAXIS PROTEIN MCPB"/>
    <property type="match status" value="1"/>
</dbReference>
<feature type="region of interest" description="Disordered" evidence="4">
    <location>
        <begin position="248"/>
        <end position="271"/>
    </location>
</feature>
<evidence type="ECO:0000256" key="4">
    <source>
        <dbReference type="SAM" id="MobiDB-lite"/>
    </source>
</evidence>
<dbReference type="Proteomes" id="UP000664779">
    <property type="component" value="Unassembled WGS sequence"/>
</dbReference>
<keyword evidence="8" id="KW-1185">Reference proteome</keyword>
<sequence length="493" mass="52255">MTTSVSNSLDRLREAFSKYVVYFIWMNVLLIMVSSWWHPHAPTVILSGAALLVGAAATGTWIKFGTKAETRLATSISLAALVGLLVASMASEGQGSSFQIDAHMYFFAVMAVLTGWVDWRSIVAYSAVVAVHHLTLNFALPWAVFPDGSNFLRVVFHAAIVVVEASILLWVVSQLERAFVGVEKSRTDAEAANIQASSMQQAEEHRMEGERQRQALIGVRIQEFRDEIESKLASVTTQVRQMRDASQNLGGVAEDTSGRASQASRAAETASQNVQTVASAAEELSASINEITRQVDETTRIVAQATDSVQTSNRKVAGLSESANRIGEVVTLIQAIAEQTNLLALNATIEAARAGEAGRGFAVVASEVKELATQTSKATEEIGAQIAAIQGETKDAVEAISAIATTMDQVNNYTATIAAAVDEQGSATNEISRNVAEAANGTGIVASSVGGLTEAAETTTSSAASVADVAAELEREAEQMRQAVDDFLKDVAA</sequence>
<dbReference type="PROSITE" id="PS50111">
    <property type="entry name" value="CHEMOTAXIS_TRANSDUC_2"/>
    <property type="match status" value="1"/>
</dbReference>
<evidence type="ECO:0000259" key="6">
    <source>
        <dbReference type="PROSITE" id="PS50111"/>
    </source>
</evidence>
<proteinExistence type="predicted"/>
<organism evidence="7 8">
    <name type="scientific">Roseibium limicola</name>
    <dbReference type="NCBI Taxonomy" id="2816037"/>
    <lineage>
        <taxon>Bacteria</taxon>
        <taxon>Pseudomonadati</taxon>
        <taxon>Pseudomonadota</taxon>
        <taxon>Alphaproteobacteria</taxon>
        <taxon>Hyphomicrobiales</taxon>
        <taxon>Stappiaceae</taxon>
        <taxon>Roseibium</taxon>
    </lineage>
</organism>
<feature type="transmembrane region" description="Helical" evidence="5">
    <location>
        <begin position="72"/>
        <end position="90"/>
    </location>
</feature>
<dbReference type="RefSeq" id="WP_206940422.1">
    <property type="nucleotide sequence ID" value="NZ_JAFLNF010000004.1"/>
</dbReference>
<evidence type="ECO:0000256" key="2">
    <source>
        <dbReference type="PROSITE-ProRule" id="PRU00284"/>
    </source>
</evidence>
<dbReference type="GO" id="GO:0016020">
    <property type="term" value="C:membrane"/>
    <property type="evidence" value="ECO:0007669"/>
    <property type="project" value="InterPro"/>
</dbReference>
<keyword evidence="5" id="KW-0812">Transmembrane</keyword>
<feature type="transmembrane region" description="Helical" evidence="5">
    <location>
        <begin position="151"/>
        <end position="172"/>
    </location>
</feature>
<evidence type="ECO:0000313" key="8">
    <source>
        <dbReference type="Proteomes" id="UP000664779"/>
    </source>
</evidence>
<dbReference type="SMART" id="SM00283">
    <property type="entry name" value="MA"/>
    <property type="match status" value="1"/>
</dbReference>
<dbReference type="GO" id="GO:0007165">
    <property type="term" value="P:signal transduction"/>
    <property type="evidence" value="ECO:0007669"/>
    <property type="project" value="UniProtKB-KW"/>
</dbReference>
<keyword evidence="1 2" id="KW-0807">Transducer</keyword>
<dbReference type="InterPro" id="IPR004089">
    <property type="entry name" value="MCPsignal_dom"/>
</dbReference>
<evidence type="ECO:0000256" key="5">
    <source>
        <dbReference type="SAM" id="Phobius"/>
    </source>
</evidence>
<gene>
    <name evidence="7" type="ORF">J0X15_10360</name>
</gene>
<dbReference type="EMBL" id="JAFLNF010000004">
    <property type="protein sequence ID" value="MBO0345621.1"/>
    <property type="molecule type" value="Genomic_DNA"/>
</dbReference>
<reference evidence="7" key="1">
    <citation type="submission" date="2021-03" db="EMBL/GenBank/DDBJ databases">
        <title>Roseibium sp. CAU 1637 isolated from Incheon.</title>
        <authorList>
            <person name="Kim W."/>
        </authorList>
    </citation>
    <scope>NUCLEOTIDE SEQUENCE</scope>
    <source>
        <strain evidence="7">CAU 1637</strain>
    </source>
</reference>
<keyword evidence="3" id="KW-0175">Coiled coil</keyword>
<dbReference type="Pfam" id="PF00015">
    <property type="entry name" value="MCPsignal"/>
    <property type="match status" value="1"/>
</dbReference>
<feature type="domain" description="Methyl-accepting transducer" evidence="6">
    <location>
        <begin position="231"/>
        <end position="467"/>
    </location>
</feature>
<evidence type="ECO:0000313" key="7">
    <source>
        <dbReference type="EMBL" id="MBO0345621.1"/>
    </source>
</evidence>
<keyword evidence="5" id="KW-0472">Membrane</keyword>
<feature type="compositionally biased region" description="Polar residues" evidence="4">
    <location>
        <begin position="258"/>
        <end position="271"/>
    </location>
</feature>
<dbReference type="PANTHER" id="PTHR32089:SF112">
    <property type="entry name" value="LYSOZYME-LIKE PROTEIN-RELATED"/>
    <property type="match status" value="1"/>
</dbReference>
<accession>A0A939J8S9</accession>
<dbReference type="AlphaFoldDB" id="A0A939J8S9"/>